<evidence type="ECO:0000256" key="10">
    <source>
        <dbReference type="RuleBase" id="RU367007"/>
    </source>
</evidence>
<dbReference type="Pfam" id="PF16192">
    <property type="entry name" value="PMT_4TMC"/>
    <property type="match status" value="1"/>
</dbReference>
<evidence type="ECO:0000256" key="4">
    <source>
        <dbReference type="ARBA" id="ARBA00022676"/>
    </source>
</evidence>
<feature type="transmembrane region" description="Helical" evidence="10">
    <location>
        <begin position="337"/>
        <end position="354"/>
    </location>
</feature>
<proteinExistence type="inferred from homology"/>
<dbReference type="EC" id="2.4.1.-" evidence="10"/>
<evidence type="ECO:0000313" key="13">
    <source>
        <dbReference type="EMBL" id="MFC4296070.1"/>
    </source>
</evidence>
<evidence type="ECO:0000259" key="12">
    <source>
        <dbReference type="Pfam" id="PF16192"/>
    </source>
</evidence>
<comment type="subcellular location">
    <subcellularLocation>
        <location evidence="10">Cell membrane</location>
    </subcellularLocation>
    <subcellularLocation>
        <location evidence="1">Endomembrane system</location>
        <topology evidence="1">Multi-pass membrane protein</topology>
    </subcellularLocation>
</comment>
<dbReference type="RefSeq" id="WP_379539522.1">
    <property type="nucleotide sequence ID" value="NZ_JBHSDR010000006.1"/>
</dbReference>
<dbReference type="Proteomes" id="UP001595828">
    <property type="component" value="Unassembled WGS sequence"/>
</dbReference>
<evidence type="ECO:0000256" key="2">
    <source>
        <dbReference type="ARBA" id="ARBA00004922"/>
    </source>
</evidence>
<comment type="function">
    <text evidence="10">Protein O-mannosyltransferase that catalyzes the transfer of a single mannose residue from a polyprenol phospho-mannosyl lipidic donor to the hydroxyl group of selected serine and threonine residues in acceptor proteins.</text>
</comment>
<keyword evidence="4 10" id="KW-0328">Glycosyltransferase</keyword>
<evidence type="ECO:0000313" key="14">
    <source>
        <dbReference type="Proteomes" id="UP001595828"/>
    </source>
</evidence>
<dbReference type="InterPro" id="IPR032421">
    <property type="entry name" value="PMT_4TMC"/>
</dbReference>
<feature type="transmembrane region" description="Helical" evidence="10">
    <location>
        <begin position="84"/>
        <end position="101"/>
    </location>
</feature>
<name>A0ABV8RRQ0_9SPHN</name>
<evidence type="ECO:0000256" key="8">
    <source>
        <dbReference type="ARBA" id="ARBA00023136"/>
    </source>
</evidence>
<accession>A0ABV8RRQ0</accession>
<feature type="transmembrane region" description="Helical" evidence="10">
    <location>
        <begin position="227"/>
        <end position="249"/>
    </location>
</feature>
<comment type="caution">
    <text evidence="13">The sequence shown here is derived from an EMBL/GenBank/DDBJ whole genome shotgun (WGS) entry which is preliminary data.</text>
</comment>
<evidence type="ECO:0000256" key="3">
    <source>
        <dbReference type="ARBA" id="ARBA00007222"/>
    </source>
</evidence>
<keyword evidence="8 10" id="KW-0472">Membrane</keyword>
<keyword evidence="7 10" id="KW-1133">Transmembrane helix</keyword>
<feature type="transmembrane region" description="Helical" evidence="10">
    <location>
        <begin position="139"/>
        <end position="156"/>
    </location>
</feature>
<evidence type="ECO:0000256" key="5">
    <source>
        <dbReference type="ARBA" id="ARBA00022679"/>
    </source>
</evidence>
<dbReference type="Pfam" id="PF02366">
    <property type="entry name" value="PMT"/>
    <property type="match status" value="1"/>
</dbReference>
<feature type="domain" description="ArnT-like N-terminal" evidence="11">
    <location>
        <begin position="84"/>
        <end position="246"/>
    </location>
</feature>
<keyword evidence="6 10" id="KW-0812">Transmembrane</keyword>
<comment type="similarity">
    <text evidence="3 10">Belongs to the glycosyltransferase 39 family.</text>
</comment>
<feature type="transmembrane region" description="Helical" evidence="10">
    <location>
        <begin position="392"/>
        <end position="415"/>
    </location>
</feature>
<evidence type="ECO:0000256" key="6">
    <source>
        <dbReference type="ARBA" id="ARBA00022692"/>
    </source>
</evidence>
<keyword evidence="5 10" id="KW-0808">Transferase</keyword>
<organism evidence="13 14">
    <name type="scientific">Novosphingobium tardum</name>
    <dbReference type="NCBI Taxonomy" id="1538021"/>
    <lineage>
        <taxon>Bacteria</taxon>
        <taxon>Pseudomonadati</taxon>
        <taxon>Pseudomonadota</taxon>
        <taxon>Alphaproteobacteria</taxon>
        <taxon>Sphingomonadales</taxon>
        <taxon>Sphingomonadaceae</taxon>
        <taxon>Novosphingobium</taxon>
    </lineage>
</organism>
<keyword evidence="14" id="KW-1185">Reference proteome</keyword>
<evidence type="ECO:0000256" key="7">
    <source>
        <dbReference type="ARBA" id="ARBA00022989"/>
    </source>
</evidence>
<feature type="transmembrane region" description="Helical" evidence="10">
    <location>
        <begin position="113"/>
        <end position="133"/>
    </location>
</feature>
<dbReference type="PANTHER" id="PTHR10050">
    <property type="entry name" value="DOLICHYL-PHOSPHATE-MANNOSE--PROTEIN MANNOSYLTRANSFERASE"/>
    <property type="match status" value="1"/>
</dbReference>
<protein>
    <recommendedName>
        <fullName evidence="9 10">Polyprenol-phosphate-mannose--protein mannosyltransferase</fullName>
        <ecNumber evidence="10">2.4.1.-</ecNumber>
    </recommendedName>
</protein>
<reference evidence="14" key="1">
    <citation type="journal article" date="2019" name="Int. J. Syst. Evol. Microbiol.">
        <title>The Global Catalogue of Microorganisms (GCM) 10K type strain sequencing project: providing services to taxonomists for standard genome sequencing and annotation.</title>
        <authorList>
            <consortium name="The Broad Institute Genomics Platform"/>
            <consortium name="The Broad Institute Genome Sequencing Center for Infectious Disease"/>
            <person name="Wu L."/>
            <person name="Ma J."/>
        </authorList>
    </citation>
    <scope>NUCLEOTIDE SEQUENCE [LARGE SCALE GENOMIC DNA]</scope>
    <source>
        <strain evidence="14">CGMCC 1.12989</strain>
    </source>
</reference>
<keyword evidence="10" id="KW-1003">Cell membrane</keyword>
<gene>
    <name evidence="13" type="ORF">ACFO0A_13495</name>
</gene>
<evidence type="ECO:0000256" key="1">
    <source>
        <dbReference type="ARBA" id="ARBA00004127"/>
    </source>
</evidence>
<dbReference type="EMBL" id="JBHSDR010000006">
    <property type="protein sequence ID" value="MFC4296070.1"/>
    <property type="molecule type" value="Genomic_DNA"/>
</dbReference>
<evidence type="ECO:0000256" key="9">
    <source>
        <dbReference type="ARBA" id="ARBA00093617"/>
    </source>
</evidence>
<sequence length="430" mass="47154">MTARSDQPAESRDPLNLCLAIAGAFALLALNRLDIPTKPFFDEVHYLPAARDLLALTGTLNREHPMLGKEIIAGSMRLLGDDPWGWRLPSALAGTLALFVAMRAMWWASLSRVATIMFGVLLASNFMLLVAARIAMLDIYMFAFSMAGLWLVARAVRRPESARRDLALAGVAMGLALASKWTAAPVAAAPGLAFAAVRWKDLAGRRAAFVTARDAAPVRGMALVEAAMWLGVVPLAVYCASFAPAFFYANNPLSLARLVPYQFDMAHLQESVVQSHPYQSVWWQWLLDLRPIWYLYEVADGAQRGVLFIGNPVTMIAGLPALGWCAVHGVRARRADMAAAVILFLASLGMWLFADKPVQFYYHYMLPGTFLLAALALALAEAWKPGRRWPAVAVIGVGLAMFAWFYPILTAAPLAGDQSFLLYAWLPSWR</sequence>
<evidence type="ECO:0000259" key="11">
    <source>
        <dbReference type="Pfam" id="PF02366"/>
    </source>
</evidence>
<feature type="domain" description="Protein O-mannosyl-transferase C-terminal four TM" evidence="12">
    <location>
        <begin position="257"/>
        <end position="429"/>
    </location>
</feature>
<dbReference type="InterPro" id="IPR027005">
    <property type="entry name" value="PMT-like"/>
</dbReference>
<feature type="transmembrane region" description="Helical" evidence="10">
    <location>
        <begin position="14"/>
        <end position="33"/>
    </location>
</feature>
<dbReference type="InterPro" id="IPR003342">
    <property type="entry name" value="ArnT-like_N"/>
</dbReference>
<dbReference type="PANTHER" id="PTHR10050:SF46">
    <property type="entry name" value="PROTEIN O-MANNOSYL-TRANSFERASE 2"/>
    <property type="match status" value="1"/>
</dbReference>
<feature type="transmembrane region" description="Helical" evidence="10">
    <location>
        <begin position="360"/>
        <end position="380"/>
    </location>
</feature>
<comment type="pathway">
    <text evidence="2 10">Protein modification; protein glycosylation.</text>
</comment>